<keyword evidence="3" id="KW-0547">Nucleotide-binding</keyword>
<dbReference type="Pfam" id="PF00294">
    <property type="entry name" value="PfkB"/>
    <property type="match status" value="1"/>
</dbReference>
<evidence type="ECO:0000256" key="2">
    <source>
        <dbReference type="ARBA" id="ARBA00022679"/>
    </source>
</evidence>
<keyword evidence="5" id="KW-0067">ATP-binding</keyword>
<keyword evidence="8" id="KW-1185">Reference proteome</keyword>
<evidence type="ECO:0000259" key="6">
    <source>
        <dbReference type="Pfam" id="PF00294"/>
    </source>
</evidence>
<name>A0A1V6LUP5_9FLAO</name>
<keyword evidence="2" id="KW-0808">Transferase</keyword>
<sequence>MSTPLDVITFGESMVLFSPDSKGPLRHIHTFTKAIAGAESNVAIALSRLGHQVGWFSKVGDDEFGRYLEFIVRGEGVDVSRLITDPNHSTGLLFKELFAHVNPNVYYYRKNSAASFFKPEDLDLDYIKTAKILHVTGITPAISQSAKETALTAIKAAKEAGVKISFDPNIRLKLWSLEEAKETLLEFCSLADILFPGIDESELLLGLNKPEEIITAFHELGAQEIALKMGKEGCMVSDGTTNEFIPGYVVDRTEDTVGAGDGFAAGFLSSRLKGYSIQEAGDFANGVGAMATLVKGDSEGYPTFKQLQVFMGKEKSIDR</sequence>
<comment type="caution">
    <text evidence="7">The sequence shown here is derived from an EMBL/GenBank/DDBJ whole genome shotgun (WGS) entry which is preliminary data.</text>
</comment>
<protein>
    <submittedName>
        <fullName evidence="7">2-dehydro-3-deoxygluconokinase</fullName>
    </submittedName>
</protein>
<dbReference type="InterPro" id="IPR050306">
    <property type="entry name" value="PfkB_Carbo_kinase"/>
</dbReference>
<dbReference type="InterPro" id="IPR011611">
    <property type="entry name" value="PfkB_dom"/>
</dbReference>
<evidence type="ECO:0000256" key="1">
    <source>
        <dbReference type="ARBA" id="ARBA00010688"/>
    </source>
</evidence>
<dbReference type="RefSeq" id="WP_080318260.1">
    <property type="nucleotide sequence ID" value="NZ_MTBC01000002.1"/>
</dbReference>
<reference evidence="7 8" key="1">
    <citation type="submission" date="2016-12" db="EMBL/GenBank/DDBJ databases">
        <authorList>
            <person name="Song W.-J."/>
            <person name="Kurnit D.M."/>
        </authorList>
    </citation>
    <scope>NUCLEOTIDE SEQUENCE [LARGE SCALE GENOMIC DNA]</scope>
    <source>
        <strain evidence="7 8">HSG9</strain>
    </source>
</reference>
<dbReference type="Proteomes" id="UP000191680">
    <property type="component" value="Unassembled WGS sequence"/>
</dbReference>
<dbReference type="GO" id="GO:0016301">
    <property type="term" value="F:kinase activity"/>
    <property type="evidence" value="ECO:0007669"/>
    <property type="project" value="UniProtKB-KW"/>
</dbReference>
<gene>
    <name evidence="7" type="ORF">BUL40_04640</name>
</gene>
<evidence type="ECO:0000313" key="7">
    <source>
        <dbReference type="EMBL" id="OQD43894.1"/>
    </source>
</evidence>
<dbReference type="CDD" id="cd01166">
    <property type="entry name" value="KdgK"/>
    <property type="match status" value="1"/>
</dbReference>
<proteinExistence type="inferred from homology"/>
<evidence type="ECO:0000256" key="5">
    <source>
        <dbReference type="ARBA" id="ARBA00022840"/>
    </source>
</evidence>
<dbReference type="PROSITE" id="PS00584">
    <property type="entry name" value="PFKB_KINASES_2"/>
    <property type="match status" value="1"/>
</dbReference>
<comment type="similarity">
    <text evidence="1">Belongs to the carbohydrate kinase PfkB family.</text>
</comment>
<dbReference type="SUPFAM" id="SSF53613">
    <property type="entry name" value="Ribokinase-like"/>
    <property type="match status" value="1"/>
</dbReference>
<evidence type="ECO:0000256" key="4">
    <source>
        <dbReference type="ARBA" id="ARBA00022777"/>
    </source>
</evidence>
<dbReference type="PANTHER" id="PTHR43085:SF1">
    <property type="entry name" value="PSEUDOURIDINE KINASE-RELATED"/>
    <property type="match status" value="1"/>
</dbReference>
<feature type="domain" description="Carbohydrate kinase PfkB" evidence="6">
    <location>
        <begin position="7"/>
        <end position="302"/>
    </location>
</feature>
<accession>A0A1V6LUP5</accession>
<dbReference type="PANTHER" id="PTHR43085">
    <property type="entry name" value="HEXOKINASE FAMILY MEMBER"/>
    <property type="match status" value="1"/>
</dbReference>
<dbReference type="OrthoDB" id="9813569at2"/>
<dbReference type="EMBL" id="MTBC01000002">
    <property type="protein sequence ID" value="OQD43894.1"/>
    <property type="molecule type" value="Genomic_DNA"/>
</dbReference>
<keyword evidence="4 7" id="KW-0418">Kinase</keyword>
<dbReference type="InterPro" id="IPR029056">
    <property type="entry name" value="Ribokinase-like"/>
</dbReference>
<evidence type="ECO:0000313" key="8">
    <source>
        <dbReference type="Proteomes" id="UP000191680"/>
    </source>
</evidence>
<organism evidence="7 8">
    <name type="scientific">Croceivirga radicis</name>
    <dbReference type="NCBI Taxonomy" id="1929488"/>
    <lineage>
        <taxon>Bacteria</taxon>
        <taxon>Pseudomonadati</taxon>
        <taxon>Bacteroidota</taxon>
        <taxon>Flavobacteriia</taxon>
        <taxon>Flavobacteriales</taxon>
        <taxon>Flavobacteriaceae</taxon>
        <taxon>Croceivirga</taxon>
    </lineage>
</organism>
<evidence type="ECO:0000256" key="3">
    <source>
        <dbReference type="ARBA" id="ARBA00022741"/>
    </source>
</evidence>
<dbReference type="Gene3D" id="3.40.1190.20">
    <property type="match status" value="1"/>
</dbReference>
<dbReference type="AlphaFoldDB" id="A0A1V6LUP5"/>
<dbReference type="GO" id="GO:0005524">
    <property type="term" value="F:ATP binding"/>
    <property type="evidence" value="ECO:0007669"/>
    <property type="project" value="UniProtKB-KW"/>
</dbReference>
<dbReference type="InterPro" id="IPR002173">
    <property type="entry name" value="Carboh/pur_kinase_PfkB_CS"/>
</dbReference>